<feature type="compositionally biased region" description="Pro residues" evidence="1">
    <location>
        <begin position="44"/>
        <end position="53"/>
    </location>
</feature>
<feature type="region of interest" description="Disordered" evidence="1">
    <location>
        <begin position="588"/>
        <end position="671"/>
    </location>
</feature>
<feature type="compositionally biased region" description="Basic and acidic residues" evidence="1">
    <location>
        <begin position="626"/>
        <end position="638"/>
    </location>
</feature>
<evidence type="ECO:0000256" key="1">
    <source>
        <dbReference type="SAM" id="MobiDB-lite"/>
    </source>
</evidence>
<protein>
    <recommendedName>
        <fullName evidence="4">HNH nuclease domain-containing protein</fullName>
    </recommendedName>
</protein>
<keyword evidence="3" id="KW-1185">Reference proteome</keyword>
<comment type="caution">
    <text evidence="2">The sequence shown here is derived from an EMBL/GenBank/DDBJ whole genome shotgun (WGS) entry which is preliminary data.</text>
</comment>
<dbReference type="Proteomes" id="UP000766486">
    <property type="component" value="Unassembled WGS sequence"/>
</dbReference>
<sequence>MNQRGDRQVDSHSSRLEAQLRRRPSTFRYYLAVLQRVMYSKHPAPTPVPPPANPSLAPAERDGQSLPPTPPPSPVNTIFQRQHMAPHSCPADRIVPSFIRPWDGFEAGQQARLGCIHSHLPDSVTILPPVDQLAELESLMLSESRTADSGSKLVQIFFHYAVEVPVAQIISVLSALPGSRHLRLMGDVHFPSHLDTFSTTSVPPGRNTQEQEQRCYWLIPSQTYVYRRDDEGIRTKVPICVNQYHSPDDLNLLHLQAGLGTLSSLSEPLTHSRFGRLREVGDSPNWTLEERKVLLALTNAHTVMVKSGLSFGVVATGDAILFLNLDWESPGTLFFKLMNPTVDDIKIEDGRIHSNGAAVAQCLSFYLHALSDVFQKETNPRVAIPRGSHCAHSFASVSESSPLERGANHYPEADAGSPRLVPNWPQHICPPEPPPATIYANSLQLTFALGPSPNPFTEIVACLNSHSVSPIYGLRSSNVDVGSDHSIFHPSTVLWTKSFQFFEQNTSSVPIAIRNVATIQGVEASEDCLDTPSPSHQSTLPPIALCSAGAEVDYFAKLPPIASTWMGHAAQKFPIALGGVQAGSPCSRLPTLLPRSSHSNQPQASQISASSDEEMTRRLAVHIRHRQETPNEPPRTERAQPPQPSEDDQPHREDTPDGGHDAYNGTQADEVHVKVEPVDGVKEETYSNADHQERGPAPAHSLSQSTDGPSAMSLPDVSSTPYCTQLCLLGLITGQVADFDCPNVDCHRRVDEASDHTDRRHMISHAMFLDLVRGAIHEANHKNHKVIHGNVFKMTLSEYGYTFVYKSFEDFYKLDMDHEVDVYNRLIGLQGKHVPIFLGHVSLQHDVEEDPVHYTLMSSAGVPVANLDNRSALVMKADEAIRDFHARNVFYRLTLHNTFFDEFQKTVILAGLGRARIVDSPEPEPSNERGAAGGRRASDDATAAHQGRPSKRRRTEPGSSSYDPKPMSLARMADMVRLGLVDDLLHDIGTARRLLETDDSEQEN</sequence>
<organism evidence="2 3">
    <name type="scientific">Bionectria ochroleuca</name>
    <name type="common">Gliocladium roseum</name>
    <dbReference type="NCBI Taxonomy" id="29856"/>
    <lineage>
        <taxon>Eukaryota</taxon>
        <taxon>Fungi</taxon>
        <taxon>Dikarya</taxon>
        <taxon>Ascomycota</taxon>
        <taxon>Pezizomycotina</taxon>
        <taxon>Sordariomycetes</taxon>
        <taxon>Hypocreomycetidae</taxon>
        <taxon>Hypocreales</taxon>
        <taxon>Bionectriaceae</taxon>
        <taxon>Clonostachys</taxon>
    </lineage>
</organism>
<reference evidence="2 3" key="1">
    <citation type="submission" date="2019-06" db="EMBL/GenBank/DDBJ databases">
        <authorList>
            <person name="Broberg M."/>
        </authorList>
    </citation>
    <scope>NUCLEOTIDE SEQUENCE [LARGE SCALE GENOMIC DNA]</scope>
</reference>
<evidence type="ECO:0000313" key="2">
    <source>
        <dbReference type="EMBL" id="VUC31975.1"/>
    </source>
</evidence>
<evidence type="ECO:0000313" key="3">
    <source>
        <dbReference type="Proteomes" id="UP000766486"/>
    </source>
</evidence>
<dbReference type="EMBL" id="CABFNS010000837">
    <property type="protein sequence ID" value="VUC31975.1"/>
    <property type="molecule type" value="Genomic_DNA"/>
</dbReference>
<feature type="region of interest" description="Disordered" evidence="1">
    <location>
        <begin position="918"/>
        <end position="968"/>
    </location>
</feature>
<feature type="region of interest" description="Disordered" evidence="1">
    <location>
        <begin position="42"/>
        <end position="74"/>
    </location>
</feature>
<evidence type="ECO:0008006" key="4">
    <source>
        <dbReference type="Google" id="ProtNLM"/>
    </source>
</evidence>
<feature type="compositionally biased region" description="Basic and acidic residues" evidence="1">
    <location>
        <begin position="648"/>
        <end position="660"/>
    </location>
</feature>
<name>A0ABY6UL16_BIOOC</name>
<feature type="compositionally biased region" description="Polar residues" evidence="1">
    <location>
        <begin position="594"/>
        <end position="610"/>
    </location>
</feature>
<proteinExistence type="predicted"/>
<feature type="region of interest" description="Disordered" evidence="1">
    <location>
        <begin position="686"/>
        <end position="715"/>
    </location>
</feature>
<feature type="region of interest" description="Disordered" evidence="1">
    <location>
        <begin position="1"/>
        <end position="20"/>
    </location>
</feature>
<gene>
    <name evidence="2" type="ORF">CLO192961_LOCUS315829</name>
</gene>
<accession>A0ABY6UL16</accession>